<comment type="caution">
    <text evidence="2">The sequence shown here is derived from an EMBL/GenBank/DDBJ whole genome shotgun (WGS) entry which is preliminary data.</text>
</comment>
<accession>A0ABW4DZN5</accession>
<proteinExistence type="predicted"/>
<dbReference type="EMBL" id="JBHTOQ010000028">
    <property type="protein sequence ID" value="MFD1482356.1"/>
    <property type="molecule type" value="Genomic_DNA"/>
</dbReference>
<dbReference type="SUPFAM" id="SSF53850">
    <property type="entry name" value="Periplasmic binding protein-like II"/>
    <property type="match status" value="1"/>
</dbReference>
<organism evidence="2 3">
    <name type="scientific">Paracoccus nototheniae</name>
    <dbReference type="NCBI Taxonomy" id="2489002"/>
    <lineage>
        <taxon>Bacteria</taxon>
        <taxon>Pseudomonadati</taxon>
        <taxon>Pseudomonadota</taxon>
        <taxon>Alphaproteobacteria</taxon>
        <taxon>Rhodobacterales</taxon>
        <taxon>Paracoccaceae</taxon>
        <taxon>Paracoccus</taxon>
    </lineage>
</organism>
<protein>
    <submittedName>
        <fullName evidence="2">LysR substrate-binding domain-containing protein</fullName>
    </submittedName>
</protein>
<dbReference type="Gene3D" id="3.40.190.290">
    <property type="match status" value="1"/>
</dbReference>
<feature type="domain" description="LysR substrate-binding" evidence="1">
    <location>
        <begin position="19"/>
        <end position="99"/>
    </location>
</feature>
<evidence type="ECO:0000259" key="1">
    <source>
        <dbReference type="Pfam" id="PF03466"/>
    </source>
</evidence>
<sequence length="115" mass="12411">MQLVLTDRSDLSAGIEFGVMSPVTWRLADLFAKQAFLLRGLGWGGMPLHAIQTDLDRGRLVRLSVPGMPQGSFSMPMSAVYGTATPPGPAGRWLIERLKICIRDAAAEKDVDAVA</sequence>
<keyword evidence="3" id="KW-1185">Reference proteome</keyword>
<gene>
    <name evidence="2" type="ORF">ACFQ5P_13755</name>
</gene>
<dbReference type="Pfam" id="PF03466">
    <property type="entry name" value="LysR_substrate"/>
    <property type="match status" value="1"/>
</dbReference>
<dbReference type="RefSeq" id="WP_207392167.1">
    <property type="nucleotide sequence ID" value="NZ_CBCSAJ010000013.1"/>
</dbReference>
<evidence type="ECO:0000313" key="3">
    <source>
        <dbReference type="Proteomes" id="UP001597302"/>
    </source>
</evidence>
<name>A0ABW4DZN5_9RHOB</name>
<reference evidence="3" key="1">
    <citation type="journal article" date="2019" name="Int. J. Syst. Evol. Microbiol.">
        <title>The Global Catalogue of Microorganisms (GCM) 10K type strain sequencing project: providing services to taxonomists for standard genome sequencing and annotation.</title>
        <authorList>
            <consortium name="The Broad Institute Genomics Platform"/>
            <consortium name="The Broad Institute Genome Sequencing Center for Infectious Disease"/>
            <person name="Wu L."/>
            <person name="Ma J."/>
        </authorList>
    </citation>
    <scope>NUCLEOTIDE SEQUENCE [LARGE SCALE GENOMIC DNA]</scope>
    <source>
        <strain evidence="3">CCM 8875</strain>
    </source>
</reference>
<dbReference type="Proteomes" id="UP001597302">
    <property type="component" value="Unassembled WGS sequence"/>
</dbReference>
<evidence type="ECO:0000313" key="2">
    <source>
        <dbReference type="EMBL" id="MFD1482356.1"/>
    </source>
</evidence>
<dbReference type="InterPro" id="IPR005119">
    <property type="entry name" value="LysR_subst-bd"/>
</dbReference>